<dbReference type="OrthoDB" id="10610412at2759"/>
<gene>
    <name evidence="2" type="primary">Contig17139.g18263</name>
    <name evidence="2" type="ORF">STYLEM_6656</name>
</gene>
<reference evidence="2 3" key="1">
    <citation type="submission" date="2014-06" db="EMBL/GenBank/DDBJ databases">
        <authorList>
            <person name="Swart Estienne"/>
        </authorList>
    </citation>
    <scope>NUCLEOTIDE SEQUENCE [LARGE SCALE GENOMIC DNA]</scope>
    <source>
        <strain evidence="2 3">130c</strain>
    </source>
</reference>
<evidence type="ECO:0000256" key="1">
    <source>
        <dbReference type="SAM" id="Phobius"/>
    </source>
</evidence>
<keyword evidence="1" id="KW-0472">Membrane</keyword>
<feature type="transmembrane region" description="Helical" evidence="1">
    <location>
        <begin position="244"/>
        <end position="264"/>
    </location>
</feature>
<sequence length="845" mass="99490">MMQALMDIRTKLPQKIYVQIIQRIALQANKRILGGSQQALTDKEVQDFQRLKNQVEYEIVPEIEQYIHSISKNIKKIIQVGGTSGDSNQTLSEQLKQLKVSIDIQNTIRLRQKNQNQKLLSTKLRNRKEFGRIKIWIYRQKTQLKKLGEAMKKETLSINDNIIYLYNGDPLYEFCIQAIPCYLFFIAFAIRYMAIKDLGFPKRLSFGYLLILKLVLTMGIMLVRLLQILAAFQKEEYWLSHAPFYSLLYIQFIAAHGLSLYLLVLQHLKRLPEVCYCQNLFWGMSLAASIIFIKVQADNLSIMFDVSLIMLKTILFMVGFIKRRTYVDFSNSSRPLIREDEWAMSGIGYSELSILSKKTGTIAKINDKSIDFKFRTKLVSYQGTILFEFRVFLPRYLYGGTNDLEQALGSDYLGAGQYILKKSLTDFFTLSSHINNKFGRDAPKLDSQIFRNRLRGDQTKIMTKSIKIFEDYMKKLGKNYIFWDEIFLRFLKIYDSRLQKRLNGYSVNSKDKEQDNQDQISRLYQSISVIDNYEGDQKDDKNLLIQTQNEIFTIAHRNTFADIFFKLIDIDFERVKLKIKIQESEWQITRRRDQWNEILKLSGHCSDIEQLSREVNDKGPSIELLFFIDYFSNMNKSQVDYAHHLFQTNGYQLQSVIILNSKFEVDELGQSVQRFDLAFNIMIISMQRFELLYLNKSFKDIKKFVKQVRSEMKFDDCKLEFPIRGQSFVRSIQEQTRVVTYLVELFNDQDVRQLDTSIQFLSDIENQYDKVYYRHTNTGGMSGHLIQDLRQSFHISDLNDMSQTIQGFMMSREDSDLLDNNYDMMLEDDYEDTPKYKYAMLQDDI</sequence>
<keyword evidence="1" id="KW-1133">Transmembrane helix</keyword>
<protein>
    <submittedName>
        <fullName evidence="2">Uncharacterized protein</fullName>
    </submittedName>
</protein>
<keyword evidence="1" id="KW-0812">Transmembrane</keyword>
<keyword evidence="3" id="KW-1185">Reference proteome</keyword>
<feature type="transmembrane region" description="Helical" evidence="1">
    <location>
        <begin position="301"/>
        <end position="321"/>
    </location>
</feature>
<organism evidence="2 3">
    <name type="scientific">Stylonychia lemnae</name>
    <name type="common">Ciliate</name>
    <dbReference type="NCBI Taxonomy" id="5949"/>
    <lineage>
        <taxon>Eukaryota</taxon>
        <taxon>Sar</taxon>
        <taxon>Alveolata</taxon>
        <taxon>Ciliophora</taxon>
        <taxon>Intramacronucleata</taxon>
        <taxon>Spirotrichea</taxon>
        <taxon>Stichotrichia</taxon>
        <taxon>Sporadotrichida</taxon>
        <taxon>Oxytrichidae</taxon>
        <taxon>Stylonychinae</taxon>
        <taxon>Stylonychia</taxon>
    </lineage>
</organism>
<name>A0A078A7Y5_STYLE</name>
<proteinExistence type="predicted"/>
<dbReference type="InParanoid" id="A0A078A7Y5"/>
<feature type="transmembrane region" description="Helical" evidence="1">
    <location>
        <begin position="206"/>
        <end position="232"/>
    </location>
</feature>
<dbReference type="AlphaFoldDB" id="A0A078A7Y5"/>
<accession>A0A078A7Y5</accession>
<dbReference type="EMBL" id="CCKQ01006380">
    <property type="protein sequence ID" value="CDW77692.1"/>
    <property type="molecule type" value="Genomic_DNA"/>
</dbReference>
<evidence type="ECO:0000313" key="3">
    <source>
        <dbReference type="Proteomes" id="UP000039865"/>
    </source>
</evidence>
<dbReference type="Proteomes" id="UP000039865">
    <property type="component" value="Unassembled WGS sequence"/>
</dbReference>
<feature type="transmembrane region" description="Helical" evidence="1">
    <location>
        <begin position="171"/>
        <end position="194"/>
    </location>
</feature>
<evidence type="ECO:0000313" key="2">
    <source>
        <dbReference type="EMBL" id="CDW77692.1"/>
    </source>
</evidence>